<proteinExistence type="predicted"/>
<dbReference type="STRING" id="1121899.GCA_000430025_01832"/>
<dbReference type="eggNOG" id="ENOG50331UG">
    <property type="taxonomic scope" value="Bacteria"/>
</dbReference>
<protein>
    <submittedName>
        <fullName evidence="2">Uncharacterized protein</fullName>
    </submittedName>
</protein>
<sequence>MTLYQKSLQDFQKGYLGFATLAIIGQSCLGGAAAMYILQNGTSFFQMIQLAVVVIACSFVNGAILSQQKPKLVFNLIIVSVAISIAAIILNNFVL</sequence>
<feature type="transmembrane region" description="Helical" evidence="1">
    <location>
        <begin position="15"/>
        <end position="38"/>
    </location>
</feature>
<dbReference type="PROSITE" id="PS51257">
    <property type="entry name" value="PROKAR_LIPOPROTEIN"/>
    <property type="match status" value="1"/>
</dbReference>
<accession>A0A0A2MEB6</accession>
<dbReference type="OrthoDB" id="1467832at2"/>
<dbReference type="AlphaFoldDB" id="A0A0A2MEB6"/>
<reference evidence="2 3" key="1">
    <citation type="submission" date="2013-09" db="EMBL/GenBank/DDBJ databases">
        <authorList>
            <person name="Zeng Z."/>
            <person name="Chen C."/>
        </authorList>
    </citation>
    <scope>NUCLEOTIDE SEQUENCE [LARGE SCALE GENOMIC DNA]</scope>
    <source>
        <strain evidence="2 3">GH29-5</strain>
    </source>
</reference>
<keyword evidence="1" id="KW-0812">Transmembrane</keyword>
<evidence type="ECO:0000313" key="2">
    <source>
        <dbReference type="EMBL" id="KGO89778.1"/>
    </source>
</evidence>
<organism evidence="2 3">
    <name type="scientific">Flavobacterium suncheonense GH29-5 = DSM 17707</name>
    <dbReference type="NCBI Taxonomy" id="1121899"/>
    <lineage>
        <taxon>Bacteria</taxon>
        <taxon>Pseudomonadati</taxon>
        <taxon>Bacteroidota</taxon>
        <taxon>Flavobacteriia</taxon>
        <taxon>Flavobacteriales</taxon>
        <taxon>Flavobacteriaceae</taxon>
        <taxon>Flavobacterium</taxon>
    </lineage>
</organism>
<keyword evidence="1" id="KW-0472">Membrane</keyword>
<name>A0A0A2MEB6_9FLAO</name>
<keyword evidence="1" id="KW-1133">Transmembrane helix</keyword>
<gene>
    <name evidence="2" type="ORF">Q764_06220</name>
</gene>
<feature type="transmembrane region" description="Helical" evidence="1">
    <location>
        <begin position="72"/>
        <end position="94"/>
    </location>
</feature>
<dbReference type="Proteomes" id="UP000030121">
    <property type="component" value="Unassembled WGS sequence"/>
</dbReference>
<keyword evidence="3" id="KW-1185">Reference proteome</keyword>
<dbReference type="RefSeq" id="WP_026980279.1">
    <property type="nucleotide sequence ID" value="NZ_AUCZ01000008.1"/>
</dbReference>
<evidence type="ECO:0000256" key="1">
    <source>
        <dbReference type="SAM" id="Phobius"/>
    </source>
</evidence>
<dbReference type="EMBL" id="JRLW01000005">
    <property type="protein sequence ID" value="KGO89778.1"/>
    <property type="molecule type" value="Genomic_DNA"/>
</dbReference>
<evidence type="ECO:0000313" key="3">
    <source>
        <dbReference type="Proteomes" id="UP000030121"/>
    </source>
</evidence>
<comment type="caution">
    <text evidence="2">The sequence shown here is derived from an EMBL/GenBank/DDBJ whole genome shotgun (WGS) entry which is preliminary data.</text>
</comment>
<feature type="transmembrane region" description="Helical" evidence="1">
    <location>
        <begin position="44"/>
        <end position="65"/>
    </location>
</feature>